<dbReference type="Gene3D" id="3.40.109.10">
    <property type="entry name" value="NADH Oxidase"/>
    <property type="match status" value="1"/>
</dbReference>
<proteinExistence type="predicted"/>
<dbReference type="GO" id="GO:0005737">
    <property type="term" value="C:cytoplasm"/>
    <property type="evidence" value="ECO:0007669"/>
    <property type="project" value="UniProtKB-SubCell"/>
</dbReference>
<dbReference type="Proteomes" id="UP000051155">
    <property type="component" value="Unassembled WGS sequence"/>
</dbReference>
<keyword evidence="6" id="KW-1185">Reference proteome</keyword>
<dbReference type="PATRIC" id="fig|1423812.3.peg.363"/>
<evidence type="ECO:0000259" key="4">
    <source>
        <dbReference type="Pfam" id="PF00881"/>
    </source>
</evidence>
<dbReference type="GO" id="GO:0034599">
    <property type="term" value="P:cellular response to oxidative stress"/>
    <property type="evidence" value="ECO:0007669"/>
    <property type="project" value="InterPro"/>
</dbReference>
<evidence type="ECO:0000256" key="1">
    <source>
        <dbReference type="ARBA" id="ARBA00004496"/>
    </source>
</evidence>
<comment type="subcellular location">
    <subcellularLocation>
        <location evidence="1">Cytoplasm</location>
    </subcellularLocation>
</comment>
<dbReference type="InterPro" id="IPR000415">
    <property type="entry name" value="Nitroreductase-like"/>
</dbReference>
<dbReference type="PANTHER" id="PTHR43035">
    <property type="entry name" value="FATTY ACID REPRESSION MUTANT PROTEIN 2-RELATED"/>
    <property type="match status" value="1"/>
</dbReference>
<dbReference type="PANTHER" id="PTHR43035:SF1">
    <property type="entry name" value="FATTY ACID REPRESSION MUTANT PROTEIN 2-RELATED"/>
    <property type="match status" value="1"/>
</dbReference>
<dbReference type="GO" id="GO:0016491">
    <property type="term" value="F:oxidoreductase activity"/>
    <property type="evidence" value="ECO:0007669"/>
    <property type="project" value="UniProtKB-KW"/>
</dbReference>
<dbReference type="EMBL" id="AZEG01000011">
    <property type="protein sequence ID" value="KRL37476.1"/>
    <property type="molecule type" value="Genomic_DNA"/>
</dbReference>
<dbReference type="FunFam" id="3.40.109.10:FF:000001">
    <property type="entry name" value="Nitroreductase family"/>
    <property type="match status" value="1"/>
</dbReference>
<dbReference type="STRING" id="1423812.FD20_GL000352"/>
<name>A0A0R1Q3R3_9LACO</name>
<reference evidence="5 6" key="1">
    <citation type="journal article" date="2015" name="Genome Announc.">
        <title>Expanding the biotechnology potential of lactobacilli through comparative genomics of 213 strains and associated genera.</title>
        <authorList>
            <person name="Sun Z."/>
            <person name="Harris H.M."/>
            <person name="McCann A."/>
            <person name="Guo C."/>
            <person name="Argimon S."/>
            <person name="Zhang W."/>
            <person name="Yang X."/>
            <person name="Jeffery I.B."/>
            <person name="Cooney J.C."/>
            <person name="Kagawa T.F."/>
            <person name="Liu W."/>
            <person name="Song Y."/>
            <person name="Salvetti E."/>
            <person name="Wrobel A."/>
            <person name="Rasinkangas P."/>
            <person name="Parkhill J."/>
            <person name="Rea M.C."/>
            <person name="O'Sullivan O."/>
            <person name="Ritari J."/>
            <person name="Douillard F.P."/>
            <person name="Paul Ross R."/>
            <person name="Yang R."/>
            <person name="Briner A.E."/>
            <person name="Felis G.E."/>
            <person name="de Vos W.M."/>
            <person name="Barrangou R."/>
            <person name="Klaenhammer T.R."/>
            <person name="Caufield P.W."/>
            <person name="Cui Y."/>
            <person name="Zhang H."/>
            <person name="O'Toole P.W."/>
        </authorList>
    </citation>
    <scope>NUCLEOTIDE SEQUENCE [LARGE SCALE GENOMIC DNA]</scope>
    <source>
        <strain evidence="5 6">DSM 19971</strain>
    </source>
</reference>
<accession>A0A0R1Q3R3</accession>
<dbReference type="InterPro" id="IPR029479">
    <property type="entry name" value="Nitroreductase"/>
</dbReference>
<keyword evidence="3" id="KW-0560">Oxidoreductase</keyword>
<organism evidence="5 6">
    <name type="scientific">Liquorilactobacillus uvarum DSM 19971</name>
    <dbReference type="NCBI Taxonomy" id="1423812"/>
    <lineage>
        <taxon>Bacteria</taxon>
        <taxon>Bacillati</taxon>
        <taxon>Bacillota</taxon>
        <taxon>Bacilli</taxon>
        <taxon>Lactobacillales</taxon>
        <taxon>Lactobacillaceae</taxon>
        <taxon>Liquorilactobacillus</taxon>
    </lineage>
</organism>
<dbReference type="AlphaFoldDB" id="A0A0R1Q3R3"/>
<evidence type="ECO:0000256" key="2">
    <source>
        <dbReference type="ARBA" id="ARBA00022490"/>
    </source>
</evidence>
<keyword evidence="2" id="KW-0963">Cytoplasm</keyword>
<comment type="caution">
    <text evidence="5">The sequence shown here is derived from an EMBL/GenBank/DDBJ whole genome shotgun (WGS) entry which is preliminary data.</text>
</comment>
<dbReference type="CDD" id="cd02140">
    <property type="entry name" value="Frm2-like"/>
    <property type="match status" value="1"/>
</dbReference>
<feature type="domain" description="Nitroreductase" evidence="4">
    <location>
        <begin position="18"/>
        <end position="187"/>
    </location>
</feature>
<gene>
    <name evidence="5" type="ORF">FD20_GL000352</name>
</gene>
<evidence type="ECO:0000313" key="5">
    <source>
        <dbReference type="EMBL" id="KRL37476.1"/>
    </source>
</evidence>
<evidence type="ECO:0000256" key="3">
    <source>
        <dbReference type="ARBA" id="ARBA00023002"/>
    </source>
</evidence>
<dbReference type="Pfam" id="PF00881">
    <property type="entry name" value="Nitroreductase"/>
    <property type="match status" value="1"/>
</dbReference>
<sequence length="210" mass="23747">MKFTEGELIMNDKYIEFLKNRRSIYALGRNVKQPKEEIAELIKKAVRESPTAFNNQTIKAGILFGSASEKVWDIVAKRLKSEVPTEEAYAKTKEKVDSFKAGFGTVLLFTDQSIVDQNKKQFSLYANNFQDWSEQGLGGAQLSIWTALAENKIGASLQHYNPLIDDQIKEAFDVPESWVLRAEMPFGSIEALPGEKQYAVDDQRFKVIGD</sequence>
<dbReference type="InterPro" id="IPR033877">
    <property type="entry name" value="Frm2/Hbn1"/>
</dbReference>
<evidence type="ECO:0000313" key="6">
    <source>
        <dbReference type="Proteomes" id="UP000051155"/>
    </source>
</evidence>
<protein>
    <recommendedName>
        <fullName evidence="4">Nitroreductase domain-containing protein</fullName>
    </recommendedName>
</protein>
<dbReference type="SUPFAM" id="SSF55469">
    <property type="entry name" value="FMN-dependent nitroreductase-like"/>
    <property type="match status" value="1"/>
</dbReference>